<proteinExistence type="predicted"/>
<organism evidence="2 3">
    <name type="scientific">Amborella trichopoda</name>
    <dbReference type="NCBI Taxonomy" id="13333"/>
    <lineage>
        <taxon>Eukaryota</taxon>
        <taxon>Viridiplantae</taxon>
        <taxon>Streptophyta</taxon>
        <taxon>Embryophyta</taxon>
        <taxon>Tracheophyta</taxon>
        <taxon>Spermatophyta</taxon>
        <taxon>Magnoliopsida</taxon>
        <taxon>Amborellales</taxon>
        <taxon>Amborellaceae</taxon>
        <taxon>Amborella</taxon>
    </lineage>
</organism>
<feature type="compositionally biased region" description="Polar residues" evidence="1">
    <location>
        <begin position="68"/>
        <end position="79"/>
    </location>
</feature>
<gene>
    <name evidence="2" type="ORF">AMTR_s00149p00067730</name>
</gene>
<dbReference type="HOGENOM" id="CLU_1733972_0_0_1"/>
<reference evidence="3" key="1">
    <citation type="journal article" date="2013" name="Science">
        <title>The Amborella genome and the evolution of flowering plants.</title>
        <authorList>
            <consortium name="Amborella Genome Project"/>
        </authorList>
    </citation>
    <scope>NUCLEOTIDE SEQUENCE [LARGE SCALE GENOMIC DNA]</scope>
</reference>
<dbReference type="EMBL" id="KI393016">
    <property type="protein sequence ID" value="ERN09281.1"/>
    <property type="molecule type" value="Genomic_DNA"/>
</dbReference>
<sequence>MASIPAGTHLHSNHPPKSILKNPQKWRRKTSSKFSVLCQSIPTQSAPKPPPTTATPSLSEQLKPLSESFLSAKNPSPQSVRKPKSTWVNPTRPRPSVLSLQRHKRPGYTWNPHLKELRLLARNWVRLNSLKTVSEWFYQSLEKNPQKIMLY</sequence>
<evidence type="ECO:0000313" key="2">
    <source>
        <dbReference type="EMBL" id="ERN09281.1"/>
    </source>
</evidence>
<evidence type="ECO:0000313" key="3">
    <source>
        <dbReference type="Proteomes" id="UP000017836"/>
    </source>
</evidence>
<dbReference type="Proteomes" id="UP000017836">
    <property type="component" value="Unassembled WGS sequence"/>
</dbReference>
<dbReference type="eggNOG" id="KOG4197">
    <property type="taxonomic scope" value="Eukaryota"/>
</dbReference>
<dbReference type="AlphaFoldDB" id="W1PNJ2"/>
<keyword evidence="3" id="KW-1185">Reference proteome</keyword>
<evidence type="ECO:0000256" key="1">
    <source>
        <dbReference type="SAM" id="MobiDB-lite"/>
    </source>
</evidence>
<feature type="region of interest" description="Disordered" evidence="1">
    <location>
        <begin position="1"/>
        <end position="99"/>
    </location>
</feature>
<name>W1PNJ2_AMBTC</name>
<protein>
    <submittedName>
        <fullName evidence="2">Uncharacterized protein</fullName>
    </submittedName>
</protein>
<dbReference type="Gramene" id="ERN09281">
    <property type="protein sequence ID" value="ERN09281"/>
    <property type="gene ID" value="AMTR_s00149p00067730"/>
</dbReference>
<accession>W1PNJ2</accession>